<name>A0A9X0WB39_9GAMM</name>
<dbReference type="Pfam" id="PF12966">
    <property type="entry name" value="AtpR"/>
    <property type="match status" value="1"/>
</dbReference>
<gene>
    <name evidence="2" type="ORF">CKO42_17405</name>
</gene>
<dbReference type="NCBIfam" id="TIGR03165">
    <property type="entry name" value="F1F0_chp_2"/>
    <property type="match status" value="1"/>
</dbReference>
<feature type="transmembrane region" description="Helical" evidence="1">
    <location>
        <begin position="88"/>
        <end position="105"/>
    </location>
</feature>
<keyword evidence="1" id="KW-0812">Transmembrane</keyword>
<evidence type="ECO:0000256" key="1">
    <source>
        <dbReference type="SAM" id="Phobius"/>
    </source>
</evidence>
<organism evidence="2 3">
    <name type="scientific">Lamprobacter modestohalophilus</name>
    <dbReference type="NCBI Taxonomy" id="1064514"/>
    <lineage>
        <taxon>Bacteria</taxon>
        <taxon>Pseudomonadati</taxon>
        <taxon>Pseudomonadota</taxon>
        <taxon>Gammaproteobacteria</taxon>
        <taxon>Chromatiales</taxon>
        <taxon>Chromatiaceae</taxon>
        <taxon>Lamprobacter</taxon>
    </lineage>
</organism>
<keyword evidence="1" id="KW-0472">Membrane</keyword>
<evidence type="ECO:0000313" key="2">
    <source>
        <dbReference type="EMBL" id="MBK1620184.1"/>
    </source>
</evidence>
<feature type="transmembrane region" description="Helical" evidence="1">
    <location>
        <begin position="29"/>
        <end position="50"/>
    </location>
</feature>
<evidence type="ECO:0000313" key="3">
    <source>
        <dbReference type="Proteomes" id="UP001138768"/>
    </source>
</evidence>
<dbReference type="RefSeq" id="WP_200246786.1">
    <property type="nucleotide sequence ID" value="NZ_NRRY01000034.1"/>
</dbReference>
<comment type="caution">
    <text evidence="2">The sequence shown here is derived from an EMBL/GenBank/DDBJ whole genome shotgun (WGS) entry which is preliminary data.</text>
</comment>
<sequence length="129" mass="14204">MNETSNRWLDWFDAPDLHALLNLLAQAPVLMLAGFAGLMLGAAFFAGLQWTLRKSLESPRPALWLLGSLLVRMSLLLLGLYLVSGGQWPRLLAGLIGVIGARFLILRLTSRADRPTDRHQGAPHAPDPR</sequence>
<dbReference type="EMBL" id="NRRY01000034">
    <property type="protein sequence ID" value="MBK1620184.1"/>
    <property type="molecule type" value="Genomic_DNA"/>
</dbReference>
<reference evidence="2 3" key="1">
    <citation type="journal article" date="2020" name="Microorganisms">
        <title>Osmotic Adaptation and Compatible Solute Biosynthesis of Phototrophic Bacteria as Revealed from Genome Analyses.</title>
        <authorList>
            <person name="Imhoff J.F."/>
            <person name="Rahn T."/>
            <person name="Kunzel S."/>
            <person name="Keller A."/>
            <person name="Neulinger S.C."/>
        </authorList>
    </citation>
    <scope>NUCLEOTIDE SEQUENCE [LARGE SCALE GENOMIC DNA]</scope>
    <source>
        <strain evidence="2 3">DSM 25653</strain>
    </source>
</reference>
<dbReference type="InterPro" id="IPR017581">
    <property type="entry name" value="AtpR-like"/>
</dbReference>
<keyword evidence="1" id="KW-1133">Transmembrane helix</keyword>
<feature type="transmembrane region" description="Helical" evidence="1">
    <location>
        <begin position="62"/>
        <end position="82"/>
    </location>
</feature>
<proteinExistence type="predicted"/>
<evidence type="ECO:0008006" key="4">
    <source>
        <dbReference type="Google" id="ProtNLM"/>
    </source>
</evidence>
<accession>A0A9X0WB39</accession>
<dbReference type="Proteomes" id="UP001138768">
    <property type="component" value="Unassembled WGS sequence"/>
</dbReference>
<protein>
    <recommendedName>
        <fullName evidence="4">ATP synthase subunit I</fullName>
    </recommendedName>
</protein>
<dbReference type="AlphaFoldDB" id="A0A9X0WB39"/>
<keyword evidence="3" id="KW-1185">Reference proteome</keyword>